<evidence type="ECO:0000259" key="9">
    <source>
        <dbReference type="Pfam" id="PF08544"/>
    </source>
</evidence>
<sequence length="294" mass="32648">MPTLTLHSPAKLNLVLDLLRKRDDGFHEVEFVMQELNIHDNITIETLPHTNQIQIECTDPTVPRDHTNTCWKAVELMQHEAQKQSKPLEGVRIFIEKHIPSAGGLGGGSSNAATVLKGLNQLWELHLSNEKLAEMAGHIGSDVPFFIYGGTCIARGRGEIISPLKEKCPTLHLAFIVPPVKVPEAKTKWIYGNFNVANVSEHYSIKAMQHALESNDPKKVVEKMGNVFENLTLKEYEPVFELIARLNYMPGIRKAMLAGAGPTVVAVCEDEKVASQVIAPFRMQGWVAFATTTH</sequence>
<keyword evidence="4" id="KW-0547">Nucleotide-binding</keyword>
<evidence type="ECO:0000256" key="3">
    <source>
        <dbReference type="ARBA" id="ARBA00022679"/>
    </source>
</evidence>
<evidence type="ECO:0000313" key="10">
    <source>
        <dbReference type="EMBL" id="QQR92162.1"/>
    </source>
</evidence>
<dbReference type="Gene3D" id="3.30.230.10">
    <property type="match status" value="1"/>
</dbReference>
<gene>
    <name evidence="10" type="primary">ispE</name>
    <name evidence="10" type="ORF">IPJ89_03300</name>
</gene>
<dbReference type="Pfam" id="PF00288">
    <property type="entry name" value="GHMP_kinases_N"/>
    <property type="match status" value="1"/>
</dbReference>
<dbReference type="EC" id="2.7.1.148" evidence="2"/>
<evidence type="ECO:0000259" key="8">
    <source>
        <dbReference type="Pfam" id="PF00288"/>
    </source>
</evidence>
<keyword evidence="5 10" id="KW-0418">Kinase</keyword>
<dbReference type="InterPro" id="IPR014721">
    <property type="entry name" value="Ribsml_uS5_D2-typ_fold_subgr"/>
</dbReference>
<proteinExistence type="inferred from homology"/>
<organism evidence="10">
    <name type="scientific">Candidatus Iainarchaeum sp</name>
    <dbReference type="NCBI Taxonomy" id="3101447"/>
    <lineage>
        <taxon>Archaea</taxon>
        <taxon>Candidatus Iainarchaeota</taxon>
        <taxon>Candidatus Iainarchaeia</taxon>
        <taxon>Candidatus Iainarchaeales</taxon>
        <taxon>Candidatus Iainarchaeaceae</taxon>
        <taxon>Candidatus Iainarchaeum</taxon>
    </lineage>
</organism>
<dbReference type="Proteomes" id="UP000596004">
    <property type="component" value="Chromosome"/>
</dbReference>
<evidence type="ECO:0000256" key="7">
    <source>
        <dbReference type="ARBA" id="ARBA00032554"/>
    </source>
</evidence>
<dbReference type="EMBL" id="CP064981">
    <property type="protein sequence ID" value="QQR92162.1"/>
    <property type="molecule type" value="Genomic_DNA"/>
</dbReference>
<accession>A0A7T9DIY5</accession>
<evidence type="ECO:0000256" key="5">
    <source>
        <dbReference type="ARBA" id="ARBA00022777"/>
    </source>
</evidence>
<feature type="domain" description="GHMP kinase N-terminal" evidence="8">
    <location>
        <begin position="68"/>
        <end position="150"/>
    </location>
</feature>
<dbReference type="InterPro" id="IPR004424">
    <property type="entry name" value="IspE"/>
</dbReference>
<dbReference type="GO" id="GO:0005524">
    <property type="term" value="F:ATP binding"/>
    <property type="evidence" value="ECO:0007669"/>
    <property type="project" value="UniProtKB-KW"/>
</dbReference>
<protein>
    <recommendedName>
        <fullName evidence="2">4-(cytidine 5'-diphospho)-2-C-methyl-D-erythritol kinase</fullName>
        <ecNumber evidence="2">2.7.1.148</ecNumber>
    </recommendedName>
    <alternativeName>
        <fullName evidence="7">4-(cytidine-5'-diphospho)-2-C-methyl-D-erythritol kinase</fullName>
    </alternativeName>
</protein>
<dbReference type="InterPro" id="IPR006204">
    <property type="entry name" value="GHMP_kinase_N_dom"/>
</dbReference>
<dbReference type="HAMAP" id="MF_00061">
    <property type="entry name" value="IspE"/>
    <property type="match status" value="1"/>
</dbReference>
<dbReference type="Pfam" id="PF08544">
    <property type="entry name" value="GHMP_kinases_C"/>
    <property type="match status" value="1"/>
</dbReference>
<dbReference type="InterPro" id="IPR036554">
    <property type="entry name" value="GHMP_kinase_C_sf"/>
</dbReference>
<dbReference type="SUPFAM" id="SSF55060">
    <property type="entry name" value="GHMP Kinase, C-terminal domain"/>
    <property type="match status" value="1"/>
</dbReference>
<reference evidence="10" key="1">
    <citation type="submission" date="2020-11" db="EMBL/GenBank/DDBJ databases">
        <title>Connecting structure to function with the recovery of over 1000 high-quality activated sludge metagenome-assembled genomes encoding full-length rRNA genes using long-read sequencing.</title>
        <authorList>
            <person name="Singleton C.M."/>
            <person name="Petriglieri F."/>
            <person name="Kristensen J.M."/>
            <person name="Kirkegaard R.H."/>
            <person name="Michaelsen T.Y."/>
            <person name="Andersen M.H."/>
            <person name="Karst S.M."/>
            <person name="Dueholm M.S."/>
            <person name="Nielsen P.H."/>
            <person name="Albertsen M."/>
        </authorList>
    </citation>
    <scope>NUCLEOTIDE SEQUENCE</scope>
    <source>
        <strain evidence="10">Fred_18-Q3-R57-64_BAT3C.431</strain>
    </source>
</reference>
<keyword evidence="6" id="KW-0067">ATP-binding</keyword>
<dbReference type="InterPro" id="IPR020568">
    <property type="entry name" value="Ribosomal_Su5_D2-typ_SF"/>
</dbReference>
<dbReference type="GO" id="GO:0050515">
    <property type="term" value="F:4-(cytidine 5'-diphospho)-2-C-methyl-D-erythritol kinase activity"/>
    <property type="evidence" value="ECO:0007669"/>
    <property type="project" value="UniProtKB-EC"/>
</dbReference>
<dbReference type="PANTHER" id="PTHR43527">
    <property type="entry name" value="4-DIPHOSPHOCYTIDYL-2-C-METHYL-D-ERYTHRITOL KINASE, CHLOROPLASTIC"/>
    <property type="match status" value="1"/>
</dbReference>
<keyword evidence="3 10" id="KW-0808">Transferase</keyword>
<evidence type="ECO:0000256" key="6">
    <source>
        <dbReference type="ARBA" id="ARBA00022840"/>
    </source>
</evidence>
<dbReference type="NCBIfam" id="TIGR00154">
    <property type="entry name" value="ispE"/>
    <property type="match status" value="1"/>
</dbReference>
<dbReference type="InterPro" id="IPR013750">
    <property type="entry name" value="GHMP_kinase_C_dom"/>
</dbReference>
<dbReference type="PIRSF" id="PIRSF010376">
    <property type="entry name" value="IspE"/>
    <property type="match status" value="1"/>
</dbReference>
<dbReference type="PANTHER" id="PTHR43527:SF2">
    <property type="entry name" value="4-DIPHOSPHOCYTIDYL-2-C-METHYL-D-ERYTHRITOL KINASE, CHLOROPLASTIC"/>
    <property type="match status" value="1"/>
</dbReference>
<dbReference type="Gene3D" id="3.30.70.890">
    <property type="entry name" value="GHMP kinase, C-terminal domain"/>
    <property type="match status" value="1"/>
</dbReference>
<evidence type="ECO:0000256" key="4">
    <source>
        <dbReference type="ARBA" id="ARBA00022741"/>
    </source>
</evidence>
<name>A0A7T9DIY5_9ARCH</name>
<dbReference type="GO" id="GO:0016114">
    <property type="term" value="P:terpenoid biosynthetic process"/>
    <property type="evidence" value="ECO:0007669"/>
    <property type="project" value="InterPro"/>
</dbReference>
<dbReference type="AlphaFoldDB" id="A0A7T9DIY5"/>
<feature type="domain" description="GHMP kinase C-terminal" evidence="9">
    <location>
        <begin position="208"/>
        <end position="279"/>
    </location>
</feature>
<evidence type="ECO:0000256" key="2">
    <source>
        <dbReference type="ARBA" id="ARBA00012052"/>
    </source>
</evidence>
<dbReference type="SUPFAM" id="SSF54211">
    <property type="entry name" value="Ribosomal protein S5 domain 2-like"/>
    <property type="match status" value="1"/>
</dbReference>
<comment type="similarity">
    <text evidence="1">Belongs to the GHMP kinase family. IspE subfamily.</text>
</comment>
<evidence type="ECO:0000256" key="1">
    <source>
        <dbReference type="ARBA" id="ARBA00009684"/>
    </source>
</evidence>